<evidence type="ECO:0000313" key="1">
    <source>
        <dbReference type="EMBL" id="MBB2200950.1"/>
    </source>
</evidence>
<accession>A0A7W4PKE0</accession>
<reference evidence="1 2" key="1">
    <citation type="submission" date="2020-04" db="EMBL/GenBank/DDBJ databases">
        <title>Description of novel Gluconacetobacter.</title>
        <authorList>
            <person name="Sombolestani A."/>
        </authorList>
    </citation>
    <scope>NUCLEOTIDE SEQUENCE [LARGE SCALE GENOMIC DNA]</scope>
    <source>
        <strain evidence="1 2">LMG 27802</strain>
    </source>
</reference>
<evidence type="ECO:0000313" key="2">
    <source>
        <dbReference type="Proteomes" id="UP000578030"/>
    </source>
</evidence>
<keyword evidence="2" id="KW-1185">Reference proteome</keyword>
<sequence>MIGIPAGRHRYRFRLAVLAMATAVSCVVVGARSARAQLISQYFPVDLPGYTAPDQADTVTMRQLLQHQPAGIHVGSFIVRPSASFNAGYNTNTLATPHTQSAELDSNGGLRVNSDWSRHALGLFASVGDRRFPNIPIANYTNWTTGAGGSLSLGHDTLSAGYTHYMLHLNSMDLGNFGVSRPVPYAADDYRLTYTKLFGRFSLIPSAIYQDFSFGKATGGGIDTDYGSLSHHLETGMLTSRFELSTGNAAVLILRGSAAQFAATQGEAPNDYVDGAAFAGLDLNTDSVIRYRLLAGGETRHFTRNSAPAVTTPTFEIDTTWTPTLLDTVSVFFYRRIIDPASPFARNQTVTDGRIQIDHELRRNIVLRGFTEGGMSVTGQTVAGTRSRTQTLFKFGASINWTVNRYLTANLSFSHVSNYSHGGQAPDPLFSGRKSTFASNYVAIGFNFAE</sequence>
<dbReference type="Pfam" id="PF10082">
    <property type="entry name" value="BBP2_2"/>
    <property type="match status" value="1"/>
</dbReference>
<gene>
    <name evidence="1" type="ORF">HLH28_05045</name>
</gene>
<dbReference type="Proteomes" id="UP000578030">
    <property type="component" value="Unassembled WGS sequence"/>
</dbReference>
<dbReference type="EMBL" id="JABEQM010000003">
    <property type="protein sequence ID" value="MBB2200950.1"/>
    <property type="molecule type" value="Genomic_DNA"/>
</dbReference>
<name>A0A7W4PKE0_9PROT</name>
<organism evidence="1 2">
    <name type="scientific">Gluconacetobacter tumulisoli</name>
    <dbReference type="NCBI Taxonomy" id="1286189"/>
    <lineage>
        <taxon>Bacteria</taxon>
        <taxon>Pseudomonadati</taxon>
        <taxon>Pseudomonadota</taxon>
        <taxon>Alphaproteobacteria</taxon>
        <taxon>Acetobacterales</taxon>
        <taxon>Acetobacteraceae</taxon>
        <taxon>Gluconacetobacter</taxon>
    </lineage>
</organism>
<comment type="caution">
    <text evidence="1">The sequence shown here is derived from an EMBL/GenBank/DDBJ whole genome shotgun (WGS) entry which is preliminary data.</text>
</comment>
<dbReference type="AlphaFoldDB" id="A0A7W4PKE0"/>
<proteinExistence type="predicted"/>
<protein>
    <submittedName>
        <fullName evidence="1">Outer membrane beta-barrel protein</fullName>
    </submittedName>
</protein>
<dbReference type="InterPro" id="IPR018759">
    <property type="entry name" value="BBP2_2"/>
</dbReference>